<dbReference type="HOGENOM" id="CLU_023845_4_0_2"/>
<dbReference type="eggNOG" id="arCOG01383">
    <property type="taxonomic scope" value="Archaea"/>
</dbReference>
<dbReference type="PaxDb" id="768679-TTX_1345"/>
<proteinExistence type="inferred from homology"/>
<dbReference type="STRING" id="768679.TTX_1345"/>
<organism evidence="6 7">
    <name type="scientific">Thermoproteus tenax (strain ATCC 35583 / DSM 2078 / JCM 9277 / NBRC 100435 / Kra 1)</name>
    <dbReference type="NCBI Taxonomy" id="768679"/>
    <lineage>
        <taxon>Archaea</taxon>
        <taxon>Thermoproteota</taxon>
        <taxon>Thermoprotei</taxon>
        <taxon>Thermoproteales</taxon>
        <taxon>Thermoproteaceae</taxon>
        <taxon>Thermoproteus</taxon>
    </lineage>
</organism>
<accession>G4RK87</accession>
<reference evidence="6 7" key="1">
    <citation type="journal article" date="2011" name="PLoS ONE">
        <title>The complete genome sequence of Thermoproteus tenax: a physiologically versatile member of the Crenarchaeota.</title>
        <authorList>
            <person name="Siebers B."/>
            <person name="Zaparty M."/>
            <person name="Raddatz G."/>
            <person name="Tjaden B."/>
            <person name="Albers S.V."/>
            <person name="Bell S.D."/>
            <person name="Blombach F."/>
            <person name="Kletzin A."/>
            <person name="Kyrpides N."/>
            <person name="Lanz C."/>
            <person name="Plagens A."/>
            <person name="Rampp M."/>
            <person name="Rosinus A."/>
            <person name="von Jan M."/>
            <person name="Makarova K.S."/>
            <person name="Klenk H.P."/>
            <person name="Schuster S.C."/>
            <person name="Hensel R."/>
        </authorList>
    </citation>
    <scope>NUCLEOTIDE SEQUENCE [LARGE SCALE GENOMIC DNA]</scope>
    <source>
        <strain evidence="7">ATCC 35583 / DSM 2078 / JCM 9277 / NBRC 100435 / Kra 1</strain>
    </source>
</reference>
<keyword evidence="4" id="KW-1133">Transmembrane helix</keyword>
<dbReference type="InterPro" id="IPR001173">
    <property type="entry name" value="Glyco_trans_2-like"/>
</dbReference>
<evidence type="ECO:0000256" key="4">
    <source>
        <dbReference type="SAM" id="Phobius"/>
    </source>
</evidence>
<evidence type="ECO:0000256" key="2">
    <source>
        <dbReference type="ARBA" id="ARBA00022676"/>
    </source>
</evidence>
<dbReference type="GO" id="GO:0016757">
    <property type="term" value="F:glycosyltransferase activity"/>
    <property type="evidence" value="ECO:0007669"/>
    <property type="project" value="UniProtKB-KW"/>
</dbReference>
<sequence length="325" mass="37124">MLTYNTLSKIGEEVFQKILTRLSSIDYDNCRVVIADNGSRDRTPDFVAEFFNTRSSKCNVEILRLRKNYGWSGGNNRAAVLLRDSKYILFLNDDVFIKPDLVSGLVEIMESNPDVGVAQPVVINLDGSHNLGFALSLGLIPSPITADAIYTHKMHKNLLDVSYAIGAALMTRSDLFFKLGMFDEDYFFWFDDVDYSLRVWSAGYRVVCVLRHFVYHIGSATFGKTNPKLQYYFSRNFMSLLMKLPVTSLVAILPIAIIEYTYVSILHYLRHLDTLGLLYSFIGLKHFVKRAIGRKLYTSKIRLSINTYRAVAYPHLTAKNLHLLR</sequence>
<evidence type="ECO:0000259" key="5">
    <source>
        <dbReference type="Pfam" id="PF00535"/>
    </source>
</evidence>
<name>G4RK87_THETK</name>
<keyword evidence="3 6" id="KW-0808">Transferase</keyword>
<dbReference type="PANTHER" id="PTHR43179">
    <property type="entry name" value="RHAMNOSYLTRANSFERASE WBBL"/>
    <property type="match status" value="1"/>
</dbReference>
<dbReference type="CDD" id="cd04186">
    <property type="entry name" value="GT_2_like_c"/>
    <property type="match status" value="1"/>
</dbReference>
<protein>
    <submittedName>
        <fullName evidence="6">Glycosyltransferase</fullName>
        <ecNumber evidence="6">2.4.1.-</ecNumber>
    </submittedName>
</protein>
<evidence type="ECO:0000313" key="6">
    <source>
        <dbReference type="EMBL" id="CCC81982.1"/>
    </source>
</evidence>
<dbReference type="EMBL" id="FN869859">
    <property type="protein sequence ID" value="CCC81982.1"/>
    <property type="molecule type" value="Genomic_DNA"/>
</dbReference>
<evidence type="ECO:0000256" key="1">
    <source>
        <dbReference type="ARBA" id="ARBA00006739"/>
    </source>
</evidence>
<dbReference type="InterPro" id="IPR029044">
    <property type="entry name" value="Nucleotide-diphossugar_trans"/>
</dbReference>
<dbReference type="AlphaFoldDB" id="G4RK87"/>
<evidence type="ECO:0000313" key="7">
    <source>
        <dbReference type="Proteomes" id="UP000002654"/>
    </source>
</evidence>
<keyword evidence="7" id="KW-1185">Reference proteome</keyword>
<feature type="domain" description="Glycosyltransferase 2-like" evidence="5">
    <location>
        <begin position="3"/>
        <end position="144"/>
    </location>
</feature>
<evidence type="ECO:0000256" key="3">
    <source>
        <dbReference type="ARBA" id="ARBA00022679"/>
    </source>
</evidence>
<dbReference type="EC" id="2.4.1.-" evidence="6"/>
<keyword evidence="4" id="KW-0472">Membrane</keyword>
<comment type="similarity">
    <text evidence="1">Belongs to the glycosyltransferase 2 family.</text>
</comment>
<dbReference type="PANTHER" id="PTHR43179:SF12">
    <property type="entry name" value="GALACTOFURANOSYLTRANSFERASE GLFT2"/>
    <property type="match status" value="1"/>
</dbReference>
<keyword evidence="2 6" id="KW-0328">Glycosyltransferase</keyword>
<dbReference type="Gene3D" id="3.90.550.10">
    <property type="entry name" value="Spore Coat Polysaccharide Biosynthesis Protein SpsA, Chain A"/>
    <property type="match status" value="1"/>
</dbReference>
<feature type="transmembrane region" description="Helical" evidence="4">
    <location>
        <begin position="240"/>
        <end position="262"/>
    </location>
</feature>
<dbReference type="Proteomes" id="UP000002654">
    <property type="component" value="Chromosome"/>
</dbReference>
<dbReference type="Pfam" id="PF00535">
    <property type="entry name" value="Glycos_transf_2"/>
    <property type="match status" value="1"/>
</dbReference>
<dbReference type="KEGG" id="ttn:TTX_1345"/>
<keyword evidence="4" id="KW-0812">Transmembrane</keyword>
<dbReference type="PATRIC" id="fig|768679.9.peg.1366"/>
<dbReference type="SUPFAM" id="SSF53448">
    <property type="entry name" value="Nucleotide-diphospho-sugar transferases"/>
    <property type="match status" value="1"/>
</dbReference>
<gene>
    <name evidence="6" type="ordered locus">TTX_1345</name>
</gene>